<dbReference type="AlphaFoldDB" id="A0A953NEG8"/>
<name>A0A953NEG8_9MOLU</name>
<evidence type="ECO:0000313" key="1">
    <source>
        <dbReference type="EMBL" id="MBZ4195458.1"/>
    </source>
</evidence>
<dbReference type="RefSeq" id="WP_223644656.1">
    <property type="nucleotide sequence ID" value="NZ_JAIQBY010000016.1"/>
</dbReference>
<comment type="caution">
    <text evidence="1">The sequence shown here is derived from an EMBL/GenBank/DDBJ whole genome shotgun (WGS) entry which is preliminary data.</text>
</comment>
<keyword evidence="2" id="KW-1185">Reference proteome</keyword>
<dbReference type="Proteomes" id="UP000772186">
    <property type="component" value="Unassembled WGS sequence"/>
</dbReference>
<sequence>PIFQNILSWKPKISLTSDDIYNEFLYMVPKYTKKYQYNTNSSFGAYICKVAKNFCLNKIQYWTRKKRKINSEMISNEEFYSLPDKTSEDILNENIDNIDTSNFLNVFLTEEEKQNTQMLINDQWTPYTKQKINEIRLNLIKKMSIFYNNSNY</sequence>
<gene>
    <name evidence="1" type="ORF">LAD73_01830</name>
</gene>
<feature type="non-terminal residue" evidence="1">
    <location>
        <position position="1"/>
    </location>
</feature>
<dbReference type="EMBL" id="JAIQBY010000016">
    <property type="protein sequence ID" value="MBZ4195458.1"/>
    <property type="molecule type" value="Genomic_DNA"/>
</dbReference>
<reference evidence="1 2" key="1">
    <citation type="submission" date="2021-09" db="EMBL/GenBank/DDBJ databases">
        <title>WGS of Mycoplasma sp. Zaradi2 strains.</title>
        <authorList>
            <person name="Spergser J."/>
        </authorList>
    </citation>
    <scope>NUCLEOTIDE SEQUENCE [LARGE SCALE GENOMIC DNA]</scope>
    <source>
        <strain evidence="1 2">1331</strain>
    </source>
</reference>
<protein>
    <recommendedName>
        <fullName evidence="3">Sigma-70 family RNA polymerase sigma factor</fullName>
    </recommendedName>
</protein>
<evidence type="ECO:0008006" key="3">
    <source>
        <dbReference type="Google" id="ProtNLM"/>
    </source>
</evidence>
<evidence type="ECO:0000313" key="2">
    <source>
        <dbReference type="Proteomes" id="UP000772186"/>
    </source>
</evidence>
<proteinExistence type="predicted"/>
<organism evidence="1 2">
    <name type="scientific">Mycoplasma tauri</name>
    <dbReference type="NCBI Taxonomy" id="547987"/>
    <lineage>
        <taxon>Bacteria</taxon>
        <taxon>Bacillati</taxon>
        <taxon>Mycoplasmatota</taxon>
        <taxon>Mollicutes</taxon>
        <taxon>Mycoplasmataceae</taxon>
        <taxon>Mycoplasma</taxon>
    </lineage>
</organism>
<accession>A0A953NEG8</accession>